<sequence length="83" mass="9812">MRIPKDIPNELKRLINAIVKRFGDCEIWLNGYNRDPWGFTWYGSSMICEPLFCSYGCIGYSINYRGYELHVDNELSRIEIIDE</sequence>
<dbReference type="EMBL" id="BK015544">
    <property type="protein sequence ID" value="DAE12127.1"/>
    <property type="molecule type" value="Genomic_DNA"/>
</dbReference>
<proteinExistence type="predicted"/>
<evidence type="ECO:0000313" key="1">
    <source>
        <dbReference type="EMBL" id="DAE12127.1"/>
    </source>
</evidence>
<accession>A0A8S5PYL0</accession>
<reference evidence="1" key="1">
    <citation type="journal article" date="2021" name="Proc. Natl. Acad. Sci. U.S.A.">
        <title>A Catalog of Tens of Thousands of Viruses from Human Metagenomes Reveals Hidden Associations with Chronic Diseases.</title>
        <authorList>
            <person name="Tisza M.J."/>
            <person name="Buck C.B."/>
        </authorList>
    </citation>
    <scope>NUCLEOTIDE SEQUENCE</scope>
    <source>
        <strain evidence="1">CtMOb8</strain>
    </source>
</reference>
<name>A0A8S5PYL0_9CAUD</name>
<organism evidence="1">
    <name type="scientific">Siphoviridae sp. ctMOb8</name>
    <dbReference type="NCBI Taxonomy" id="2825460"/>
    <lineage>
        <taxon>Viruses</taxon>
        <taxon>Duplodnaviria</taxon>
        <taxon>Heunggongvirae</taxon>
        <taxon>Uroviricota</taxon>
        <taxon>Caudoviricetes</taxon>
    </lineage>
</organism>
<protein>
    <submittedName>
        <fullName evidence="1">Uncharacterized protein</fullName>
    </submittedName>
</protein>